<feature type="signal peptide" evidence="1">
    <location>
        <begin position="1"/>
        <end position="24"/>
    </location>
</feature>
<keyword evidence="3" id="KW-1185">Reference proteome</keyword>
<organism evidence="2 3">
    <name type="scientific">Paraperlucidibaca wandonensis</name>
    <dbReference type="NCBI Taxonomy" id="1268273"/>
    <lineage>
        <taxon>Bacteria</taxon>
        <taxon>Pseudomonadati</taxon>
        <taxon>Pseudomonadota</taxon>
        <taxon>Gammaproteobacteria</taxon>
        <taxon>Moraxellales</taxon>
        <taxon>Moraxellaceae</taxon>
        <taxon>Paraperlucidibaca</taxon>
    </lineage>
</organism>
<dbReference type="InterPro" id="IPR021409">
    <property type="entry name" value="DUF3047"/>
</dbReference>
<evidence type="ECO:0000313" key="2">
    <source>
        <dbReference type="EMBL" id="MFD0949884.1"/>
    </source>
</evidence>
<gene>
    <name evidence="2" type="ORF">ACFQ0F_05700</name>
</gene>
<evidence type="ECO:0000313" key="3">
    <source>
        <dbReference type="Proteomes" id="UP001597044"/>
    </source>
</evidence>
<keyword evidence="1" id="KW-0732">Signal</keyword>
<protein>
    <submittedName>
        <fullName evidence="2">DUF3047 domain-containing protein</fullName>
    </submittedName>
</protein>
<dbReference type="RefSeq" id="WP_379069986.1">
    <property type="nucleotide sequence ID" value="NZ_JBHTIT010000001.1"/>
</dbReference>
<name>A0ABW3HI87_9GAMM</name>
<sequence>MKTHSFLLLTAVISSALISTSVSADPIALSRFTEPAANVPAPWQRALISSKLKPTEYRVSTVDGITGIEATADNSMALMGRAVSVDLAKTPVLCWSWRIDAPLKNANMKTKAGDDYTARVYVALSIPAEKMSFVTRAKLKIGRAIFGSQVPDGALNYVWDNRYPVGTSMANAYTDLTRMIVVNSGPAKAGQWVSVRRDLSADIQKYFPDQAAKPALLAVASDTDNTGEKAHAYFADFRLTTRDDTCQ</sequence>
<dbReference type="Proteomes" id="UP001597044">
    <property type="component" value="Unassembled WGS sequence"/>
</dbReference>
<accession>A0ABW3HI87</accession>
<dbReference type="EMBL" id="JBHTIT010000001">
    <property type="protein sequence ID" value="MFD0949884.1"/>
    <property type="molecule type" value="Genomic_DNA"/>
</dbReference>
<dbReference type="Pfam" id="PF11249">
    <property type="entry name" value="DUF3047"/>
    <property type="match status" value="1"/>
</dbReference>
<evidence type="ECO:0000256" key="1">
    <source>
        <dbReference type="SAM" id="SignalP"/>
    </source>
</evidence>
<reference evidence="3" key="1">
    <citation type="journal article" date="2019" name="Int. J. Syst. Evol. Microbiol.">
        <title>The Global Catalogue of Microorganisms (GCM) 10K type strain sequencing project: providing services to taxonomists for standard genome sequencing and annotation.</title>
        <authorList>
            <consortium name="The Broad Institute Genomics Platform"/>
            <consortium name="The Broad Institute Genome Sequencing Center for Infectious Disease"/>
            <person name="Wu L."/>
            <person name="Ma J."/>
        </authorList>
    </citation>
    <scope>NUCLEOTIDE SEQUENCE [LARGE SCALE GENOMIC DNA]</scope>
    <source>
        <strain evidence="3">CCUG 63419</strain>
    </source>
</reference>
<comment type="caution">
    <text evidence="2">The sequence shown here is derived from an EMBL/GenBank/DDBJ whole genome shotgun (WGS) entry which is preliminary data.</text>
</comment>
<proteinExistence type="predicted"/>
<feature type="chain" id="PRO_5045732718" evidence="1">
    <location>
        <begin position="25"/>
        <end position="247"/>
    </location>
</feature>